<organism evidence="1 2">
    <name type="scientific">Aspergillus tanneri</name>
    <dbReference type="NCBI Taxonomy" id="1220188"/>
    <lineage>
        <taxon>Eukaryota</taxon>
        <taxon>Fungi</taxon>
        <taxon>Dikarya</taxon>
        <taxon>Ascomycota</taxon>
        <taxon>Pezizomycotina</taxon>
        <taxon>Eurotiomycetes</taxon>
        <taxon>Eurotiomycetidae</taxon>
        <taxon>Eurotiales</taxon>
        <taxon>Aspergillaceae</taxon>
        <taxon>Aspergillus</taxon>
        <taxon>Aspergillus subgen. Circumdati</taxon>
    </lineage>
</organism>
<dbReference type="RefSeq" id="XP_033427433.1">
    <property type="nucleotide sequence ID" value="XM_033568627.1"/>
</dbReference>
<dbReference type="PANTHER" id="PTHR43712:SF15">
    <property type="entry name" value="MONODICTYPHENONE CLUSTER TRANSCRIPTIONAL COACTIVATOR MDPA"/>
    <property type="match status" value="1"/>
</dbReference>
<dbReference type="GeneID" id="54326657"/>
<dbReference type="VEuPathDB" id="FungiDB:EYZ11_007061"/>
<proteinExistence type="predicted"/>
<dbReference type="InterPro" id="IPR036390">
    <property type="entry name" value="WH_DNA-bd_sf"/>
</dbReference>
<dbReference type="Gene3D" id="3.40.50.150">
    <property type="entry name" value="Vaccinia Virus protein VP39"/>
    <property type="match status" value="1"/>
</dbReference>
<sequence length="443" mass="48197">MTDFTRLKACLRDLTGAVKELTHHIPHNGDSVAGSRHDITPGILIPPEAPPEAHRARKSTLAAIHQLEVLLGEPTDFLQRLAIQVSYKEGTEVLACIPLHGSVPMKDVSDLADVPEARLWRVVRMTATAGFLQEPEPGSVAHTALSALFFTKPSHLDAAMFLAGTLSPAALQMADTTKHLEWSEHPKTSSFASHYEQQPRLQRQCMAYLRYATGDASATGTDILTCLERLRGSNAHVVEVGVKSTARCIALANQYPTLQFTAQIDQSAMISSQLGDKRYKGEQHPRVVLQTRTPGTVQPVRDAAIYLVHLPSPSPRLSSDCLAAQISAELRAHMDVLRINRSATLVLTPRLLPESRTVGPEVEALARTRDLAWLQLTNDGEMEMSGFMSILNNISDSTGRLVLANKVQSSSTGAVALEVVYQAYTGSIHNCGDVAGNLTRELL</sequence>
<dbReference type="AlphaFoldDB" id="A0A5M9MM43"/>
<evidence type="ECO:0008006" key="3">
    <source>
        <dbReference type="Google" id="ProtNLM"/>
    </source>
</evidence>
<dbReference type="InterPro" id="IPR029063">
    <property type="entry name" value="SAM-dependent_MTases_sf"/>
</dbReference>
<dbReference type="SUPFAM" id="SSF46785">
    <property type="entry name" value="Winged helix' DNA-binding domain"/>
    <property type="match status" value="1"/>
</dbReference>
<dbReference type="Proteomes" id="UP000324241">
    <property type="component" value="Unassembled WGS sequence"/>
</dbReference>
<evidence type="ECO:0000313" key="2">
    <source>
        <dbReference type="Proteomes" id="UP000324241"/>
    </source>
</evidence>
<evidence type="ECO:0000313" key="1">
    <source>
        <dbReference type="EMBL" id="KAA8648072.1"/>
    </source>
</evidence>
<dbReference type="EMBL" id="QUQM01000003">
    <property type="protein sequence ID" value="KAA8648072.1"/>
    <property type="molecule type" value="Genomic_DNA"/>
</dbReference>
<dbReference type="PANTHER" id="PTHR43712">
    <property type="entry name" value="PUTATIVE (AFU_ORTHOLOGUE AFUA_4G14580)-RELATED"/>
    <property type="match status" value="1"/>
</dbReference>
<comment type="caution">
    <text evidence="1">The sequence shown here is derived from an EMBL/GenBank/DDBJ whole genome shotgun (WGS) entry which is preliminary data.</text>
</comment>
<reference evidence="1 2" key="1">
    <citation type="submission" date="2019-08" db="EMBL/GenBank/DDBJ databases">
        <title>The genome sequence of a newly discovered highly antifungal drug resistant Aspergillus species, Aspergillus tanneri NIH 1004.</title>
        <authorList>
            <person name="Mounaud S."/>
            <person name="Singh I."/>
            <person name="Joardar V."/>
            <person name="Pakala S."/>
            <person name="Pakala S."/>
            <person name="Venepally P."/>
            <person name="Chung J.K."/>
            <person name="Losada L."/>
            <person name="Nierman W.C."/>
        </authorList>
    </citation>
    <scope>NUCLEOTIDE SEQUENCE [LARGE SCALE GENOMIC DNA]</scope>
    <source>
        <strain evidence="1 2">NIH1004</strain>
    </source>
</reference>
<protein>
    <recommendedName>
        <fullName evidence="3">O-methyltransferase domain-containing protein</fullName>
    </recommendedName>
</protein>
<gene>
    <name evidence="1" type="ORF">ATNIH1004_003955</name>
</gene>
<accession>A0A5M9MM43</accession>
<dbReference type="OrthoDB" id="1606438at2759"/>
<name>A0A5M9MM43_9EURO</name>